<feature type="compositionally biased region" description="Basic and acidic residues" evidence="1">
    <location>
        <begin position="1"/>
        <end position="22"/>
    </location>
</feature>
<proteinExistence type="predicted"/>
<dbReference type="EMBL" id="QEWE01000037">
    <property type="protein sequence ID" value="REJ24765.1"/>
    <property type="molecule type" value="Genomic_DNA"/>
</dbReference>
<dbReference type="Proteomes" id="UP000257014">
    <property type="component" value="Unassembled WGS sequence"/>
</dbReference>
<organism evidence="2 3">
    <name type="scientific">Caldibacillus debilis</name>
    <dbReference type="NCBI Taxonomy" id="301148"/>
    <lineage>
        <taxon>Bacteria</taxon>
        <taxon>Bacillati</taxon>
        <taxon>Bacillota</taxon>
        <taxon>Bacilli</taxon>
        <taxon>Bacillales</taxon>
        <taxon>Bacillaceae</taxon>
        <taxon>Caldibacillus</taxon>
    </lineage>
</organism>
<evidence type="ECO:0000313" key="3">
    <source>
        <dbReference type="Proteomes" id="UP000257014"/>
    </source>
</evidence>
<feature type="region of interest" description="Disordered" evidence="1">
    <location>
        <begin position="1"/>
        <end position="57"/>
    </location>
</feature>
<comment type="caution">
    <text evidence="2">The sequence shown here is derived from an EMBL/GenBank/DDBJ whole genome shotgun (WGS) entry which is preliminary data.</text>
</comment>
<evidence type="ECO:0000256" key="1">
    <source>
        <dbReference type="SAM" id="MobiDB-lite"/>
    </source>
</evidence>
<accession>A0A3E0JXC0</accession>
<gene>
    <name evidence="2" type="ORF">C6P37_15830</name>
</gene>
<reference evidence="2 3" key="1">
    <citation type="submission" date="2018-03" db="EMBL/GenBank/DDBJ databases">
        <authorList>
            <person name="Keele B.F."/>
        </authorList>
    </citation>
    <scope>NUCLEOTIDE SEQUENCE [LARGE SCALE GENOMIC DNA]</scope>
    <source>
        <strain evidence="2">ZCTH4_d</strain>
    </source>
</reference>
<dbReference type="AlphaFoldDB" id="A0A3E0JXC0"/>
<name>A0A3E0JXC0_9BACI</name>
<sequence>MEKTIWPQLRRERSASAPEKWDGTYTGILESMDSGEKGREPAGEMGEANFPIMGRTQGRLRPSFIRKTRLSGQCGNLATAPLFPQQKADGGGLGRGPIDGGKTTVIRLICF</sequence>
<protein>
    <submittedName>
        <fullName evidence="2">Uncharacterized protein</fullName>
    </submittedName>
</protein>
<evidence type="ECO:0000313" key="2">
    <source>
        <dbReference type="EMBL" id="REJ24765.1"/>
    </source>
</evidence>